<comment type="caution">
    <text evidence="1">The sequence shown here is derived from an EMBL/GenBank/DDBJ whole genome shotgun (WGS) entry which is preliminary data.</text>
</comment>
<gene>
    <name evidence="1" type="ORF">MANES_09G042001v8</name>
</gene>
<accession>A0ACB7H2N4</accession>
<dbReference type="EMBL" id="CM004395">
    <property type="protein sequence ID" value="KAG8646918.1"/>
    <property type="molecule type" value="Genomic_DNA"/>
</dbReference>
<protein>
    <submittedName>
        <fullName evidence="1">Uncharacterized protein</fullName>
    </submittedName>
</protein>
<organism evidence="1 2">
    <name type="scientific">Manihot esculenta</name>
    <name type="common">Cassava</name>
    <name type="synonym">Jatropha manihot</name>
    <dbReference type="NCBI Taxonomy" id="3983"/>
    <lineage>
        <taxon>Eukaryota</taxon>
        <taxon>Viridiplantae</taxon>
        <taxon>Streptophyta</taxon>
        <taxon>Embryophyta</taxon>
        <taxon>Tracheophyta</taxon>
        <taxon>Spermatophyta</taxon>
        <taxon>Magnoliopsida</taxon>
        <taxon>eudicotyledons</taxon>
        <taxon>Gunneridae</taxon>
        <taxon>Pentapetalae</taxon>
        <taxon>rosids</taxon>
        <taxon>fabids</taxon>
        <taxon>Malpighiales</taxon>
        <taxon>Euphorbiaceae</taxon>
        <taxon>Crotonoideae</taxon>
        <taxon>Manihoteae</taxon>
        <taxon>Manihot</taxon>
    </lineage>
</organism>
<evidence type="ECO:0000313" key="1">
    <source>
        <dbReference type="EMBL" id="KAG8646918.1"/>
    </source>
</evidence>
<evidence type="ECO:0000313" key="2">
    <source>
        <dbReference type="Proteomes" id="UP000091857"/>
    </source>
</evidence>
<keyword evidence="2" id="KW-1185">Reference proteome</keyword>
<name>A0ACB7H2N4_MANES</name>
<proteinExistence type="predicted"/>
<reference evidence="2" key="1">
    <citation type="journal article" date="2016" name="Nat. Biotechnol.">
        <title>Sequencing wild and cultivated cassava and related species reveals extensive interspecific hybridization and genetic diversity.</title>
        <authorList>
            <person name="Bredeson J.V."/>
            <person name="Lyons J.B."/>
            <person name="Prochnik S.E."/>
            <person name="Wu G.A."/>
            <person name="Ha C.M."/>
            <person name="Edsinger-Gonzales E."/>
            <person name="Grimwood J."/>
            <person name="Schmutz J."/>
            <person name="Rabbi I.Y."/>
            <person name="Egesi C."/>
            <person name="Nauluvula P."/>
            <person name="Lebot V."/>
            <person name="Ndunguru J."/>
            <person name="Mkamilo G."/>
            <person name="Bart R.S."/>
            <person name="Setter T.L."/>
            <person name="Gleadow R.M."/>
            <person name="Kulakow P."/>
            <person name="Ferguson M.E."/>
            <person name="Rounsley S."/>
            <person name="Rokhsar D.S."/>
        </authorList>
    </citation>
    <scope>NUCLEOTIDE SEQUENCE [LARGE SCALE GENOMIC DNA]</scope>
    <source>
        <strain evidence="2">cv. AM560-2</strain>
    </source>
</reference>
<sequence length="79" mass="8637">MIDGFTKDTQVIQALDKFTQIPMPCSDPRCLLGSHSIQCDNESCKLLMVFTVLGIAALQGRVQCSCRLFRSSMCSSSSS</sequence>
<dbReference type="Proteomes" id="UP000091857">
    <property type="component" value="Chromosome 9"/>
</dbReference>